<dbReference type="Gene3D" id="1.25.40.10">
    <property type="entry name" value="Tetratricopeptide repeat domain"/>
    <property type="match status" value="2"/>
</dbReference>
<comment type="caution">
    <text evidence="8">The sequence shown here is derived from an EMBL/GenBank/DDBJ whole genome shotgun (WGS) entry which is preliminary data.</text>
</comment>
<dbReference type="Pfam" id="PF13424">
    <property type="entry name" value="TPR_12"/>
    <property type="match status" value="2"/>
</dbReference>
<evidence type="ECO:0000313" key="8">
    <source>
        <dbReference type="EMBL" id="MBB5207552.1"/>
    </source>
</evidence>
<name>A0A7W8D4T4_9GAMM</name>
<feature type="domain" description="Protein kinase" evidence="7">
    <location>
        <begin position="82"/>
        <end position="354"/>
    </location>
</feature>
<evidence type="ECO:0000259" key="7">
    <source>
        <dbReference type="PROSITE" id="PS50011"/>
    </source>
</evidence>
<reference evidence="8 9" key="1">
    <citation type="submission" date="2020-08" db="EMBL/GenBank/DDBJ databases">
        <title>Genomic Encyclopedia of Type Strains, Phase IV (KMG-IV): sequencing the most valuable type-strain genomes for metagenomic binning, comparative biology and taxonomic classification.</title>
        <authorList>
            <person name="Goeker M."/>
        </authorList>
    </citation>
    <scope>NUCLEOTIDE SEQUENCE [LARGE SCALE GENOMIC DNA]</scope>
    <source>
        <strain evidence="8 9">DSM 24163</strain>
    </source>
</reference>
<dbReference type="Proteomes" id="UP000521199">
    <property type="component" value="Unassembled WGS sequence"/>
</dbReference>
<keyword evidence="6" id="KW-0812">Transmembrane</keyword>
<gene>
    <name evidence="8" type="ORF">HNQ52_001081</name>
</gene>
<dbReference type="CDD" id="cd14014">
    <property type="entry name" value="STKc_PknB_like"/>
    <property type="match status" value="1"/>
</dbReference>
<evidence type="ECO:0000313" key="9">
    <source>
        <dbReference type="Proteomes" id="UP000521199"/>
    </source>
</evidence>
<dbReference type="SMART" id="SM00028">
    <property type="entry name" value="TPR"/>
    <property type="match status" value="6"/>
</dbReference>
<keyword evidence="2 5" id="KW-0547">Nucleotide-binding</keyword>
<dbReference type="InterPro" id="IPR000719">
    <property type="entry name" value="Prot_kinase_dom"/>
</dbReference>
<dbReference type="InterPro" id="IPR019734">
    <property type="entry name" value="TPR_rpt"/>
</dbReference>
<dbReference type="SUPFAM" id="SSF48452">
    <property type="entry name" value="TPR-like"/>
    <property type="match status" value="3"/>
</dbReference>
<dbReference type="PANTHER" id="PTHR43289">
    <property type="entry name" value="MITOGEN-ACTIVATED PROTEIN KINASE KINASE KINASE 20-RELATED"/>
    <property type="match status" value="1"/>
</dbReference>
<dbReference type="PROSITE" id="PS00107">
    <property type="entry name" value="PROTEIN_KINASE_ATP"/>
    <property type="match status" value="1"/>
</dbReference>
<dbReference type="InterPro" id="IPR017441">
    <property type="entry name" value="Protein_kinase_ATP_BS"/>
</dbReference>
<keyword evidence="6" id="KW-0472">Membrane</keyword>
<keyword evidence="3 8" id="KW-0418">Kinase</keyword>
<keyword evidence="1 8" id="KW-0808">Transferase</keyword>
<dbReference type="EMBL" id="JACHHP010000002">
    <property type="protein sequence ID" value="MBB5207552.1"/>
    <property type="molecule type" value="Genomic_DNA"/>
</dbReference>
<dbReference type="PANTHER" id="PTHR43289:SF34">
    <property type="entry name" value="SERINE_THREONINE-PROTEIN KINASE YBDM-RELATED"/>
    <property type="match status" value="1"/>
</dbReference>
<dbReference type="EC" id="2.7.11.1" evidence="8"/>
<evidence type="ECO:0000256" key="2">
    <source>
        <dbReference type="ARBA" id="ARBA00022741"/>
    </source>
</evidence>
<dbReference type="InterPro" id="IPR011990">
    <property type="entry name" value="TPR-like_helical_dom_sf"/>
</dbReference>
<keyword evidence="8" id="KW-0723">Serine/threonine-protein kinase</keyword>
<evidence type="ECO:0000256" key="3">
    <source>
        <dbReference type="ARBA" id="ARBA00022777"/>
    </source>
</evidence>
<dbReference type="Pfam" id="PF00069">
    <property type="entry name" value="Pkinase"/>
    <property type="match status" value="1"/>
</dbReference>
<dbReference type="SMART" id="SM00220">
    <property type="entry name" value="S_TKc"/>
    <property type="match status" value="1"/>
</dbReference>
<dbReference type="InterPro" id="IPR011009">
    <property type="entry name" value="Kinase-like_dom_sf"/>
</dbReference>
<evidence type="ECO:0000256" key="5">
    <source>
        <dbReference type="PROSITE-ProRule" id="PRU10141"/>
    </source>
</evidence>
<dbReference type="SUPFAM" id="SSF56112">
    <property type="entry name" value="Protein kinase-like (PK-like)"/>
    <property type="match status" value="1"/>
</dbReference>
<feature type="binding site" evidence="5">
    <location>
        <position position="113"/>
    </location>
    <ligand>
        <name>ATP</name>
        <dbReference type="ChEBI" id="CHEBI:30616"/>
    </ligand>
</feature>
<accession>A0A7W8D4T4</accession>
<dbReference type="GO" id="GO:0004674">
    <property type="term" value="F:protein serine/threonine kinase activity"/>
    <property type="evidence" value="ECO:0007669"/>
    <property type="project" value="UniProtKB-KW"/>
</dbReference>
<dbReference type="GO" id="GO:0005524">
    <property type="term" value="F:ATP binding"/>
    <property type="evidence" value="ECO:0007669"/>
    <property type="project" value="UniProtKB-UniRule"/>
</dbReference>
<protein>
    <submittedName>
        <fullName evidence="8">Non-specific serine/threonine protein kinase/serine/threonine-protein kinase</fullName>
        <ecNumber evidence="8">2.7.11.1</ecNumber>
    </submittedName>
</protein>
<evidence type="ECO:0000256" key="6">
    <source>
        <dbReference type="SAM" id="Phobius"/>
    </source>
</evidence>
<organism evidence="8 9">
    <name type="scientific">Chiayiivirga flava</name>
    <dbReference type="NCBI Taxonomy" id="659595"/>
    <lineage>
        <taxon>Bacteria</taxon>
        <taxon>Pseudomonadati</taxon>
        <taxon>Pseudomonadota</taxon>
        <taxon>Gammaproteobacteria</taxon>
        <taxon>Lysobacterales</taxon>
        <taxon>Lysobacteraceae</taxon>
        <taxon>Chiayiivirga</taxon>
    </lineage>
</organism>
<keyword evidence="6" id="KW-1133">Transmembrane helix</keyword>
<dbReference type="RefSeq" id="WP_183960097.1">
    <property type="nucleotide sequence ID" value="NZ_JACHHP010000002.1"/>
</dbReference>
<dbReference type="Gene3D" id="3.30.200.20">
    <property type="entry name" value="Phosphorylase Kinase, domain 1"/>
    <property type="match status" value="1"/>
</dbReference>
<proteinExistence type="predicted"/>
<feature type="transmembrane region" description="Helical" evidence="6">
    <location>
        <begin position="378"/>
        <end position="400"/>
    </location>
</feature>
<keyword evidence="4 5" id="KW-0067">ATP-binding</keyword>
<evidence type="ECO:0000256" key="4">
    <source>
        <dbReference type="ARBA" id="ARBA00022840"/>
    </source>
</evidence>
<dbReference type="AlphaFoldDB" id="A0A7W8D4T4"/>
<dbReference type="PROSITE" id="PS50011">
    <property type="entry name" value="PROTEIN_KINASE_DOM"/>
    <property type="match status" value="1"/>
</dbReference>
<keyword evidence="9" id="KW-1185">Reference proteome</keyword>
<sequence>MSEPLNQRFLRLEPLIDRALELDDDAREQFLAMCAEVHPDLIADLRRALAPDDAVLPALGGLAAEVTRERPTDRRGLRAGAWRLLEKLGRGGMGTVYLAERADGAFDKRAAVKLLRGHDLRFKDQLERERRVLARLDHPHIARLLDGGVLPDGQPYLVMELADGEDLDDWLARARPSLEARLQVFLAICEAVAYAHGVLVVHRDLKPSNIRVAADGSVKLLDFGIAKLLAPDAERGNTQHLALTPDFAAPEQLQGGVISTRTDVYALGALLFLLLSGRAPHPAFDGNWAGFVQRITEDDARPVSSAATPDATLALAPATLRGDLDAIVAQALRREPVQRYPNVDAFAADVRRFLDGRPVHAHPPTLGYRARKWLRRRWGLAAAAGAVTLALVAGVSGIVWQARYTAAERDAAQLEARRSQAVRDYLLLMFRDAGAQAGDAQALSAKTVLEQAAAGIEREFADDPDARQQVLASLAEIYIYLGDFVAAEALLSRFLQLDDGRAPGALRAQVHSDLADVQLRRGNPVEACAEIETALSLLRAEPGDQRSAVGTALSLRGQCRRMSGALDAALADLREAVSLQRQARGATARETAAAHNSLAAGYLQAGALDAARTELEAALAVFEATGRGASVDAANTLNNLAVAAMLSGRMVQAQAWLQRALEVRRAASGESAALGALLVNYGRALTLLGRFDEAAPQLDEAIVLLERYTGADSIDSASAGLALADYQTTQRAYGGAERTAARSRDTLVAKLGAGHPASLRAAAQLAEIQWRRGDATSLARLQAAIAGLRESGASGASYLAAALCQSAIAQRTTSPEDALRDARECLSLRRARNGETHWETAQAALLVASLDPDNADGERDAAQAMGVLRDALGERSPRVIEAAAWMPR</sequence>
<dbReference type="Gene3D" id="1.10.510.10">
    <property type="entry name" value="Transferase(Phosphotransferase) domain 1"/>
    <property type="match status" value="1"/>
</dbReference>
<evidence type="ECO:0000256" key="1">
    <source>
        <dbReference type="ARBA" id="ARBA00022679"/>
    </source>
</evidence>